<organism evidence="1 2">
    <name type="scientific">Mucispirillum schaedleri ASF457</name>
    <dbReference type="NCBI Taxonomy" id="1379858"/>
    <lineage>
        <taxon>Bacteria</taxon>
        <taxon>Pseudomonadati</taxon>
        <taxon>Deferribacterota</taxon>
        <taxon>Deferribacteres</taxon>
        <taxon>Deferribacterales</taxon>
        <taxon>Mucispirillaceae</taxon>
        <taxon>Mucispirillum</taxon>
    </lineage>
</organism>
<evidence type="ECO:0000313" key="2">
    <source>
        <dbReference type="Proteomes" id="UP000017429"/>
    </source>
</evidence>
<gene>
    <name evidence="1" type="ORF">N508_000138</name>
</gene>
<accession>V2Q8Z5</accession>
<reference evidence="1" key="3">
    <citation type="submission" date="2022-06" db="EMBL/GenBank/DDBJ databases">
        <title>Resources to Facilitate Use of the Altered Schaedler Flora (ASF) Mouse Model to Study Microbiome Function.</title>
        <authorList>
            <person name="Proctor A."/>
            <person name="Parvinroo S."/>
            <person name="Richie T."/>
            <person name="Jia X."/>
            <person name="Lee S.T.M."/>
            <person name="Karp P.D."/>
            <person name="Paley S."/>
            <person name="Kostic A.D."/>
            <person name="Pierre J.F."/>
            <person name="Wannemuehler M.J."/>
            <person name="Phillips G.J."/>
        </authorList>
    </citation>
    <scope>NUCLEOTIDE SEQUENCE</scope>
    <source>
        <strain evidence="1">ASF457</strain>
    </source>
</reference>
<reference evidence="1" key="2">
    <citation type="submission" date="2022-05" db="EMBL/GenBank/DDBJ databases">
        <authorList>
            <person name="Proctor A.L."/>
            <person name="Phillips G.J."/>
            <person name="Wannemuehler M.J."/>
        </authorList>
    </citation>
    <scope>NUCLEOTIDE SEQUENCE</scope>
    <source>
        <strain evidence="1">ASF457</strain>
    </source>
</reference>
<dbReference type="RefSeq" id="WP_023276153.1">
    <property type="nucleotide sequence ID" value="NZ_CP097562.1"/>
</dbReference>
<protein>
    <submittedName>
        <fullName evidence="1">Uncharacterized protein</fullName>
    </submittedName>
</protein>
<sequence length="162" mass="18623">MRLCQSSFRLNHYISEKIETPYSLIINLSIILGTTTDYLLGLADSAGSFLYNKNLHVKYGEMDNKTKDIYINIPVYKSGEINPYRYEKCDALLKNIYDLPFLIEAADDSMAPLINNGDIFLAAPVSYIKPVINNLDMNMPYITFLNDKNNAMHIRYCLKKMM</sequence>
<proteinExistence type="predicted"/>
<keyword evidence="2" id="KW-1185">Reference proteome</keyword>
<name>V2Q8Z5_9BACT</name>
<reference evidence="1" key="1">
    <citation type="journal article" date="2014" name="Genome Announc.">
        <title>Draft genome sequences of the altered schaedler flora, a defined bacterial community from gnotobiotic mice.</title>
        <authorList>
            <person name="Wannemuehler M.J."/>
            <person name="Overstreet A.M."/>
            <person name="Ward D.V."/>
            <person name="Phillips G.J."/>
        </authorList>
    </citation>
    <scope>NUCLEOTIDE SEQUENCE</scope>
    <source>
        <strain evidence="1">ASF457</strain>
    </source>
</reference>
<dbReference type="AlphaFoldDB" id="V2Q8Z5"/>
<dbReference type="KEGG" id="msch:N508_000138"/>
<dbReference type="Proteomes" id="UP000017429">
    <property type="component" value="Chromosome"/>
</dbReference>
<dbReference type="EMBL" id="CP097562">
    <property type="protein sequence ID" value="USF23083.1"/>
    <property type="molecule type" value="Genomic_DNA"/>
</dbReference>
<evidence type="ECO:0000313" key="1">
    <source>
        <dbReference type="EMBL" id="USF23083.1"/>
    </source>
</evidence>